<comment type="caution">
    <text evidence="1">The sequence shown here is derived from an EMBL/GenBank/DDBJ whole genome shotgun (WGS) entry which is preliminary data.</text>
</comment>
<evidence type="ECO:0000313" key="2">
    <source>
        <dbReference type="Proteomes" id="UP001500742"/>
    </source>
</evidence>
<protein>
    <recommendedName>
        <fullName evidence="3">SIR2-like domain-containing protein</fullName>
    </recommendedName>
</protein>
<proteinExistence type="predicted"/>
<evidence type="ECO:0008006" key="3">
    <source>
        <dbReference type="Google" id="ProtNLM"/>
    </source>
</evidence>
<dbReference type="Pfam" id="PF13289">
    <property type="entry name" value="SIR2_2"/>
    <property type="match status" value="1"/>
</dbReference>
<organism evidence="1 2">
    <name type="scientific">Mucilaginibacter dorajii</name>
    <dbReference type="NCBI Taxonomy" id="692994"/>
    <lineage>
        <taxon>Bacteria</taxon>
        <taxon>Pseudomonadati</taxon>
        <taxon>Bacteroidota</taxon>
        <taxon>Sphingobacteriia</taxon>
        <taxon>Sphingobacteriales</taxon>
        <taxon>Sphingobacteriaceae</taxon>
        <taxon>Mucilaginibacter</taxon>
    </lineage>
</organism>
<accession>A0ABP7R023</accession>
<gene>
    <name evidence="1" type="ORF">GCM10022210_48870</name>
</gene>
<reference evidence="2" key="1">
    <citation type="journal article" date="2019" name="Int. J. Syst. Evol. Microbiol.">
        <title>The Global Catalogue of Microorganisms (GCM) 10K type strain sequencing project: providing services to taxonomists for standard genome sequencing and annotation.</title>
        <authorList>
            <consortium name="The Broad Institute Genomics Platform"/>
            <consortium name="The Broad Institute Genome Sequencing Center for Infectious Disease"/>
            <person name="Wu L."/>
            <person name="Ma J."/>
        </authorList>
    </citation>
    <scope>NUCLEOTIDE SEQUENCE [LARGE SCALE GENOMIC DNA]</scope>
    <source>
        <strain evidence="2">JCM 16601</strain>
    </source>
</reference>
<evidence type="ECO:0000313" key="1">
    <source>
        <dbReference type="EMBL" id="GAA3989738.1"/>
    </source>
</evidence>
<dbReference type="EMBL" id="BAAAZC010000031">
    <property type="protein sequence ID" value="GAA3989738.1"/>
    <property type="molecule type" value="Genomic_DNA"/>
</dbReference>
<dbReference type="Proteomes" id="UP001500742">
    <property type="component" value="Unassembled WGS sequence"/>
</dbReference>
<keyword evidence="2" id="KW-1185">Reference proteome</keyword>
<name>A0ABP7R023_9SPHI</name>
<sequence>MSIARKHKTRLYNLGKPLILNIGNIRTMLTDAGIPYGPITLDNVSQDEAWLNTVEYLYAHELVEQFLNVFIEVNDGVEDLVKLREEIERASIDKMFPLLKSILRERADCVLFLGPEFLNWRVQREIYSFNRYFNLKLMQKLKDLDIDYEEIHKDDLSYMIHRFETKRKFVAGDTEQLAHTIYKSPGMIRDYYRHLPGFKLPLIINTNPDTVLSDEYPDQCELATYDITNIAPTPFPGLNEQKTLVYNIFGSFQNPPSILFTEKKAVEFTRNVYDPETSIPFQIKDLVRSSYCIFIGFNFNDWHFKILFDVLDLQKQPQNFAFYDINTQVKEQQIEYYERHYHMSFIKNDVEAMLEEILAI</sequence>